<evidence type="ECO:0000256" key="1">
    <source>
        <dbReference type="PROSITE-ProRule" id="PRU00339"/>
    </source>
</evidence>
<accession>A0A4Y3WGW9</accession>
<comment type="caution">
    <text evidence="5">The sequence shown here is derived from an EMBL/GenBank/DDBJ whole genome shotgun (WGS) entry which is preliminary data.</text>
</comment>
<dbReference type="PANTHER" id="PTHR22550:SF14">
    <property type="entry name" value="VWFA DOMAIN-CONTAINING PROTEIN"/>
    <property type="match status" value="1"/>
</dbReference>
<dbReference type="Proteomes" id="UP000318825">
    <property type="component" value="Unassembled WGS sequence"/>
</dbReference>
<evidence type="ECO:0000256" key="2">
    <source>
        <dbReference type="SAM" id="MobiDB-lite"/>
    </source>
</evidence>
<dbReference type="Gene3D" id="3.40.50.410">
    <property type="entry name" value="von Willebrand factor, type A domain"/>
    <property type="match status" value="1"/>
</dbReference>
<protein>
    <submittedName>
        <fullName evidence="5">Membrane protein</fullName>
    </submittedName>
</protein>
<dbReference type="PROSITE" id="PS50005">
    <property type="entry name" value="TPR"/>
    <property type="match status" value="1"/>
</dbReference>
<dbReference type="RefSeq" id="WP_141385179.1">
    <property type="nucleotide sequence ID" value="NZ_BJNF01000109.1"/>
</dbReference>
<feature type="region of interest" description="Disordered" evidence="2">
    <location>
        <begin position="430"/>
        <end position="464"/>
    </location>
</feature>
<dbReference type="EMBL" id="BJNF01000109">
    <property type="protein sequence ID" value="GEC17431.1"/>
    <property type="molecule type" value="Genomic_DNA"/>
</dbReference>
<proteinExistence type="predicted"/>
<feature type="repeat" description="TPR" evidence="1">
    <location>
        <begin position="377"/>
        <end position="410"/>
    </location>
</feature>
<evidence type="ECO:0000313" key="6">
    <source>
        <dbReference type="Proteomes" id="UP000318825"/>
    </source>
</evidence>
<evidence type="ECO:0000313" key="5">
    <source>
        <dbReference type="EMBL" id="GEC17431.1"/>
    </source>
</evidence>
<reference evidence="5 6" key="1">
    <citation type="submission" date="2019-06" db="EMBL/GenBank/DDBJ databases">
        <title>Whole genome shotgun sequence of Nitrobacter winogradskyi NBRC 14297.</title>
        <authorList>
            <person name="Hosoyama A."/>
            <person name="Uohara A."/>
            <person name="Ohji S."/>
            <person name="Ichikawa N."/>
        </authorList>
    </citation>
    <scope>NUCLEOTIDE SEQUENCE [LARGE SCALE GENOMIC DNA]</scope>
    <source>
        <strain evidence="5 6">NBRC 14297</strain>
    </source>
</reference>
<evidence type="ECO:0000259" key="4">
    <source>
        <dbReference type="Pfam" id="PF13519"/>
    </source>
</evidence>
<keyword evidence="3" id="KW-0812">Transmembrane</keyword>
<dbReference type="InterPro" id="IPR036465">
    <property type="entry name" value="vWFA_dom_sf"/>
</dbReference>
<organism evidence="5 6">
    <name type="scientific">Nitrobacter winogradskyi</name>
    <name type="common">Nitrobacter agilis</name>
    <dbReference type="NCBI Taxonomy" id="913"/>
    <lineage>
        <taxon>Bacteria</taxon>
        <taxon>Pseudomonadati</taxon>
        <taxon>Pseudomonadota</taxon>
        <taxon>Alphaproteobacteria</taxon>
        <taxon>Hyphomicrobiales</taxon>
        <taxon>Nitrobacteraceae</taxon>
        <taxon>Nitrobacter</taxon>
    </lineage>
</organism>
<keyword evidence="3" id="KW-1133">Transmembrane helix</keyword>
<dbReference type="SUPFAM" id="SSF53300">
    <property type="entry name" value="vWA-like"/>
    <property type="match status" value="1"/>
</dbReference>
<keyword evidence="1" id="KW-0802">TPR repeat</keyword>
<dbReference type="InterPro" id="IPR019734">
    <property type="entry name" value="TPR_rpt"/>
</dbReference>
<feature type="compositionally biased region" description="Basic and acidic residues" evidence="2">
    <location>
        <begin position="442"/>
        <end position="460"/>
    </location>
</feature>
<keyword evidence="3" id="KW-0472">Membrane</keyword>
<evidence type="ECO:0000256" key="3">
    <source>
        <dbReference type="SAM" id="Phobius"/>
    </source>
</evidence>
<dbReference type="OrthoDB" id="9807628at2"/>
<dbReference type="AlphaFoldDB" id="A0A4Y3WGW9"/>
<sequence>MAEAAPFAFHFLRPLWFLAALPVIGMTLYLLTRQNMERQWGRVIAPELLKHLLVRPEKGWRLNPVYLVATGHIISIVALAGPTWRRELPPFVEDKAPLMIVLSVSPSMNTSDIAPTRLERAKQKVHDLLAARVGARTGLVAYSGSAHLVMPLTDDRTVIEPFLASLTTNIMPKQGNDAVAAVSLAADYLLAEPAAGTILLIADDLAQGTEAAVIHAASRNGLTILGMAAPSAALPESLSDAVKVTVDDGDIRALQRRVETRYQSAQAAAFGTRWQDEGFWLVIPAALFALLWFRRGVVVPWILLLALCRPQAASAAESDWFRNLWLTPDQQGRIAFDRGDYASAKMSFDDPMWRGIAAYRAYDYLAAAESFRRINSPEGRFALGDAEAHNHAYEKAIQAYDDVLAVQPNNVAAIHNKAIVQVALEAREKKRREQEQANPEAPDLKADETKVDPNQKEGKKVVVPKLDVTSPGAVDAWMRQVETSPADFLRQKFAIQAAAAPRLEPKP</sequence>
<dbReference type="Gene3D" id="1.25.40.10">
    <property type="entry name" value="Tetratricopeptide repeat domain"/>
    <property type="match status" value="1"/>
</dbReference>
<gene>
    <name evidence="5" type="ORF">NWI01_33230</name>
</gene>
<name>A0A4Y3WGW9_NITWI</name>
<feature type="transmembrane region" description="Helical" evidence="3">
    <location>
        <begin position="65"/>
        <end position="84"/>
    </location>
</feature>
<dbReference type="InterPro" id="IPR002035">
    <property type="entry name" value="VWF_A"/>
</dbReference>
<dbReference type="Pfam" id="PF13519">
    <property type="entry name" value="VWA_2"/>
    <property type="match status" value="1"/>
</dbReference>
<dbReference type="InterPro" id="IPR011990">
    <property type="entry name" value="TPR-like_helical_dom_sf"/>
</dbReference>
<feature type="domain" description="VWFA" evidence="4">
    <location>
        <begin position="98"/>
        <end position="203"/>
    </location>
</feature>
<feature type="transmembrane region" description="Helical" evidence="3">
    <location>
        <begin position="15"/>
        <end position="32"/>
    </location>
</feature>
<dbReference type="SUPFAM" id="SSF48452">
    <property type="entry name" value="TPR-like"/>
    <property type="match status" value="1"/>
</dbReference>
<dbReference type="InterPro" id="IPR050768">
    <property type="entry name" value="UPF0353/GerABKA_families"/>
</dbReference>
<dbReference type="PANTHER" id="PTHR22550">
    <property type="entry name" value="SPORE GERMINATION PROTEIN"/>
    <property type="match status" value="1"/>
</dbReference>